<organism evidence="1 2">
    <name type="scientific">Flavisolibacter ginsenosidimutans</name>
    <dbReference type="NCBI Taxonomy" id="661481"/>
    <lineage>
        <taxon>Bacteria</taxon>
        <taxon>Pseudomonadati</taxon>
        <taxon>Bacteroidota</taxon>
        <taxon>Chitinophagia</taxon>
        <taxon>Chitinophagales</taxon>
        <taxon>Chitinophagaceae</taxon>
        <taxon>Flavisolibacter</taxon>
    </lineage>
</organism>
<dbReference type="AlphaFoldDB" id="A0A5B8UFX6"/>
<protein>
    <submittedName>
        <fullName evidence="1">Uncharacterized protein</fullName>
    </submittedName>
</protein>
<reference evidence="1 2" key="1">
    <citation type="journal article" date="2015" name="Int. J. Syst. Evol. Microbiol.">
        <title>Flavisolibacter ginsenosidimutans sp. nov., with ginsenoside-converting activity isolated from soil used for cultivating ginseng.</title>
        <authorList>
            <person name="Zhao Y."/>
            <person name="Liu Q."/>
            <person name="Kang M.S."/>
            <person name="Jin F."/>
            <person name="Yu H."/>
            <person name="Im W.T."/>
        </authorList>
    </citation>
    <scope>NUCLEOTIDE SEQUENCE [LARGE SCALE GENOMIC DNA]</scope>
    <source>
        <strain evidence="1 2">Gsoil 636</strain>
    </source>
</reference>
<proteinExistence type="predicted"/>
<dbReference type="KEGG" id="fgg:FSB75_05230"/>
<keyword evidence="2" id="KW-1185">Reference proteome</keyword>
<evidence type="ECO:0000313" key="2">
    <source>
        <dbReference type="Proteomes" id="UP000321204"/>
    </source>
</evidence>
<gene>
    <name evidence="1" type="ORF">FSB75_05230</name>
</gene>
<sequence>MNKDKTNNQPISAPTESTNVPVELKIDEFLYEAVDSSTFINTSEWAKYFNEAPVDPYIKRATGINLWPGFELNTAQHRLSKKLINT</sequence>
<name>A0A5B8UFX6_9BACT</name>
<accession>A0A5B8UFX6</accession>
<evidence type="ECO:0000313" key="1">
    <source>
        <dbReference type="EMBL" id="QEC55332.1"/>
    </source>
</evidence>
<dbReference type="RefSeq" id="WP_146783807.1">
    <property type="nucleotide sequence ID" value="NZ_BAABIO010000002.1"/>
</dbReference>
<dbReference type="EMBL" id="CP042433">
    <property type="protein sequence ID" value="QEC55332.1"/>
    <property type="molecule type" value="Genomic_DNA"/>
</dbReference>
<dbReference type="Proteomes" id="UP000321204">
    <property type="component" value="Chromosome"/>
</dbReference>